<dbReference type="AlphaFoldDB" id="A0AAF1A2L8"/>
<reference evidence="2" key="1">
    <citation type="submission" date="2023-08" db="EMBL/GenBank/DDBJ databases">
        <title>A de novo genome assembly of Solanum verrucosum Schlechtendal, a Mexican diploid species geographically isolated from the other diploid A-genome species in potato relatives.</title>
        <authorList>
            <person name="Hosaka K."/>
        </authorList>
    </citation>
    <scope>NUCLEOTIDE SEQUENCE</scope>
    <source>
        <tissue evidence="2">Young leaves</tissue>
    </source>
</reference>
<evidence type="ECO:0000313" key="2">
    <source>
        <dbReference type="EMBL" id="WMV58683.1"/>
    </source>
</evidence>
<dbReference type="SUPFAM" id="SSF56672">
    <property type="entry name" value="DNA/RNA polymerases"/>
    <property type="match status" value="1"/>
</dbReference>
<dbReference type="Pfam" id="PF00078">
    <property type="entry name" value="RVT_1"/>
    <property type="match status" value="1"/>
</dbReference>
<dbReference type="Gene3D" id="3.30.70.270">
    <property type="match status" value="1"/>
</dbReference>
<protein>
    <recommendedName>
        <fullName evidence="1">Reverse transcriptase domain-containing protein</fullName>
    </recommendedName>
</protein>
<dbReference type="CDD" id="cd01647">
    <property type="entry name" value="RT_LTR"/>
    <property type="match status" value="1"/>
</dbReference>
<name>A0AAF1A2L8_SOLVR</name>
<dbReference type="InterPro" id="IPR043502">
    <property type="entry name" value="DNA/RNA_pol_sf"/>
</dbReference>
<sequence length="209" mass="24299">MDNILKLSIQDLTMLHWKNCVSVAAIDIPWGASHFSKIDLTSGYHQLRVRDCDIPKTTLRTRYNQYEFVVMSFGLTNAPAALMHLMNKVFKKIKEQYVTHLRVVLQTLKDCNLYPKFNHKSFHYVLTQKEFNLRQRRWLEFLKDYDISMHYHPGKANVIVDALSRLSMGSVAHVEDERKELPRDVHRLARLGVCLMSISDGSVTVHNGE</sequence>
<dbReference type="PANTHER" id="PTHR24559">
    <property type="entry name" value="TRANSPOSON TY3-I GAG-POL POLYPROTEIN"/>
    <property type="match status" value="1"/>
</dbReference>
<evidence type="ECO:0000259" key="1">
    <source>
        <dbReference type="Pfam" id="PF00078"/>
    </source>
</evidence>
<proteinExistence type="predicted"/>
<organism evidence="2 3">
    <name type="scientific">Solanum verrucosum</name>
    <dbReference type="NCBI Taxonomy" id="315347"/>
    <lineage>
        <taxon>Eukaryota</taxon>
        <taxon>Viridiplantae</taxon>
        <taxon>Streptophyta</taxon>
        <taxon>Embryophyta</taxon>
        <taxon>Tracheophyta</taxon>
        <taxon>Spermatophyta</taxon>
        <taxon>Magnoliopsida</taxon>
        <taxon>eudicotyledons</taxon>
        <taxon>Gunneridae</taxon>
        <taxon>Pentapetalae</taxon>
        <taxon>asterids</taxon>
        <taxon>lamiids</taxon>
        <taxon>Solanales</taxon>
        <taxon>Solanaceae</taxon>
        <taxon>Solanoideae</taxon>
        <taxon>Solaneae</taxon>
        <taxon>Solanum</taxon>
    </lineage>
</organism>
<dbReference type="Gene3D" id="3.10.10.10">
    <property type="entry name" value="HIV Type 1 Reverse Transcriptase, subunit A, domain 1"/>
    <property type="match status" value="1"/>
</dbReference>
<gene>
    <name evidence="2" type="ORF">MTR67_052068</name>
</gene>
<dbReference type="EMBL" id="CP133623">
    <property type="protein sequence ID" value="WMV58683.1"/>
    <property type="molecule type" value="Genomic_DNA"/>
</dbReference>
<dbReference type="Proteomes" id="UP001234989">
    <property type="component" value="Chromosome 12"/>
</dbReference>
<evidence type="ECO:0000313" key="3">
    <source>
        <dbReference type="Proteomes" id="UP001234989"/>
    </source>
</evidence>
<keyword evidence="3" id="KW-1185">Reference proteome</keyword>
<dbReference type="PANTHER" id="PTHR24559:SF444">
    <property type="entry name" value="REVERSE TRANSCRIPTASE DOMAIN-CONTAINING PROTEIN"/>
    <property type="match status" value="1"/>
</dbReference>
<feature type="domain" description="Reverse transcriptase" evidence="1">
    <location>
        <begin position="22"/>
        <end position="100"/>
    </location>
</feature>
<dbReference type="InterPro" id="IPR000477">
    <property type="entry name" value="RT_dom"/>
</dbReference>
<dbReference type="InterPro" id="IPR053134">
    <property type="entry name" value="RNA-dir_DNA_polymerase"/>
</dbReference>
<accession>A0AAF1A2L8</accession>
<dbReference type="InterPro" id="IPR043128">
    <property type="entry name" value="Rev_trsase/Diguanyl_cyclase"/>
</dbReference>